<evidence type="ECO:0000259" key="1">
    <source>
        <dbReference type="Pfam" id="PF13223"/>
    </source>
</evidence>
<dbReference type="InterPro" id="IPR025109">
    <property type="entry name" value="DUF4031"/>
</dbReference>
<dbReference type="RefSeq" id="WP_206655759.1">
    <property type="nucleotide sequence ID" value="NZ_CP071182.1"/>
</dbReference>
<dbReference type="EMBL" id="CP071182">
    <property type="protein sequence ID" value="QSO46390.1"/>
    <property type="molecule type" value="Genomic_DNA"/>
</dbReference>
<sequence length="85" mass="9566">MIYTDGIHMISSVSLAELHDFARNTLDLPARWFHPSPRHPHYDLLTPESAVRALEAGAVKTSSKHIVRIIQDNPHLTHVGHDGRL</sequence>
<name>A0A9X7VX06_9BACL</name>
<proteinExistence type="predicted"/>
<dbReference type="KEGG" id="afx:JZ786_18165"/>
<keyword evidence="3" id="KW-1185">Reference proteome</keyword>
<protein>
    <submittedName>
        <fullName evidence="2">DUF4031 domain-containing protein</fullName>
    </submittedName>
</protein>
<dbReference type="Proteomes" id="UP000663505">
    <property type="component" value="Chromosome"/>
</dbReference>
<evidence type="ECO:0000313" key="3">
    <source>
        <dbReference type="Proteomes" id="UP000663505"/>
    </source>
</evidence>
<reference evidence="2 3" key="1">
    <citation type="submission" date="2021-02" db="EMBL/GenBank/DDBJ databases">
        <title>Alicyclobacillus curvatus sp. nov. and Alicyclobacillus mengziensis sp. nov., two acidophilic bacteria isolated from acid mine drainage.</title>
        <authorList>
            <person name="Huang Y."/>
        </authorList>
    </citation>
    <scope>NUCLEOTIDE SEQUENCE [LARGE SCALE GENOMIC DNA]</scope>
    <source>
        <strain evidence="2 3">S30H14</strain>
    </source>
</reference>
<dbReference type="Pfam" id="PF13223">
    <property type="entry name" value="DUF4031"/>
    <property type="match status" value="1"/>
</dbReference>
<feature type="domain" description="DUF4031" evidence="1">
    <location>
        <begin position="8"/>
        <end position="71"/>
    </location>
</feature>
<evidence type="ECO:0000313" key="2">
    <source>
        <dbReference type="EMBL" id="QSO46390.1"/>
    </source>
</evidence>
<organism evidence="2 3">
    <name type="scientific">Alicyclobacillus mengziensis</name>
    <dbReference type="NCBI Taxonomy" id="2931921"/>
    <lineage>
        <taxon>Bacteria</taxon>
        <taxon>Bacillati</taxon>
        <taxon>Bacillota</taxon>
        <taxon>Bacilli</taxon>
        <taxon>Bacillales</taxon>
        <taxon>Alicyclobacillaceae</taxon>
        <taxon>Alicyclobacillus</taxon>
    </lineage>
</organism>
<accession>A0A9X7VX06</accession>
<dbReference type="AlphaFoldDB" id="A0A9X7VX06"/>
<gene>
    <name evidence="2" type="ORF">JZ786_18165</name>
</gene>